<reference evidence="2 3" key="1">
    <citation type="submission" date="2019-06" db="EMBL/GenBank/DDBJ databases">
        <title>Draft genomes of female and male turbot (Scophthalmus maximus).</title>
        <authorList>
            <person name="Xu H."/>
            <person name="Xu X.-W."/>
            <person name="Shao C."/>
            <person name="Chen S."/>
        </authorList>
    </citation>
    <scope>NUCLEOTIDE SEQUENCE [LARGE SCALE GENOMIC DNA]</scope>
    <source>
        <strain evidence="2">Ysfricsl-2016a</strain>
        <tissue evidence="2">Blood</tissue>
    </source>
</reference>
<name>A0A6A4RP56_SCOMX</name>
<comment type="caution">
    <text evidence="2">The sequence shown here is derived from an EMBL/GenBank/DDBJ whole genome shotgun (WGS) entry which is preliminary data.</text>
</comment>
<dbReference type="AlphaFoldDB" id="A0A6A4RP56"/>
<proteinExistence type="predicted"/>
<feature type="compositionally biased region" description="Basic residues" evidence="1">
    <location>
        <begin position="105"/>
        <end position="115"/>
    </location>
</feature>
<dbReference type="Proteomes" id="UP000438429">
    <property type="component" value="Unassembled WGS sequence"/>
</dbReference>
<evidence type="ECO:0000313" key="3">
    <source>
        <dbReference type="Proteomes" id="UP000438429"/>
    </source>
</evidence>
<evidence type="ECO:0000256" key="1">
    <source>
        <dbReference type="SAM" id="MobiDB-lite"/>
    </source>
</evidence>
<sequence length="270" mass="30179">MNRTFVFQTGEPVCVFAACWRRLRPVRKDALRSGTAADKPDRTRVWLQHDVSSDSPTRSWGHGLSLPEKEVVSPASPEDRRTVSEPEDRPVWRLDGQHVSTAAAGKRRRSRRRAAGKQAEDEVSELPASVCSVSGHHQGPDQVQDSLQCHRSLIESTSQMWIRQTQCTADAAPVKGDTCRHVKQQRMTSSFYPDLPLDQLTTIHKRGRSGPMISCCPTLPLSHADAKVSYCVTQGSGQRRKRQLCVTRQGFGRGLGDVRMTEDKFLYKSG</sequence>
<accession>A0A6A4RP56</accession>
<dbReference type="EMBL" id="VEVO01000246">
    <property type="protein sequence ID" value="KAF0022079.1"/>
    <property type="molecule type" value="Genomic_DNA"/>
</dbReference>
<organism evidence="2 3">
    <name type="scientific">Scophthalmus maximus</name>
    <name type="common">Turbot</name>
    <name type="synonym">Psetta maxima</name>
    <dbReference type="NCBI Taxonomy" id="52904"/>
    <lineage>
        <taxon>Eukaryota</taxon>
        <taxon>Metazoa</taxon>
        <taxon>Chordata</taxon>
        <taxon>Craniata</taxon>
        <taxon>Vertebrata</taxon>
        <taxon>Euteleostomi</taxon>
        <taxon>Actinopterygii</taxon>
        <taxon>Neopterygii</taxon>
        <taxon>Teleostei</taxon>
        <taxon>Neoteleostei</taxon>
        <taxon>Acanthomorphata</taxon>
        <taxon>Carangaria</taxon>
        <taxon>Pleuronectiformes</taxon>
        <taxon>Pleuronectoidei</taxon>
        <taxon>Scophthalmidae</taxon>
        <taxon>Scophthalmus</taxon>
    </lineage>
</organism>
<evidence type="ECO:0000313" key="2">
    <source>
        <dbReference type="EMBL" id="KAF0022079.1"/>
    </source>
</evidence>
<gene>
    <name evidence="2" type="ORF">F2P81_025668</name>
</gene>
<protein>
    <submittedName>
        <fullName evidence="2">Uncharacterized protein</fullName>
    </submittedName>
</protein>
<feature type="region of interest" description="Disordered" evidence="1">
    <location>
        <begin position="49"/>
        <end position="143"/>
    </location>
</feature>
<feature type="compositionally biased region" description="Basic and acidic residues" evidence="1">
    <location>
        <begin position="67"/>
        <end position="96"/>
    </location>
</feature>